<keyword evidence="4" id="KW-1133">Transmembrane helix</keyword>
<feature type="transmembrane region" description="Helical" evidence="4">
    <location>
        <begin position="303"/>
        <end position="326"/>
    </location>
</feature>
<keyword evidence="1" id="KW-0808">Transferase</keyword>
<proteinExistence type="predicted"/>
<keyword evidence="7" id="KW-1185">Reference proteome</keyword>
<evidence type="ECO:0000313" key="6">
    <source>
        <dbReference type="EMBL" id="AZQ63065.1"/>
    </source>
</evidence>
<dbReference type="Pfam" id="PF07695">
    <property type="entry name" value="7TMR-DISM_7TM"/>
    <property type="match status" value="1"/>
</dbReference>
<dbReference type="KEGG" id="fll:EI427_12705"/>
<dbReference type="GO" id="GO:0000160">
    <property type="term" value="P:phosphorelay signal transduction system"/>
    <property type="evidence" value="ECO:0007669"/>
    <property type="project" value="UniProtKB-KW"/>
</dbReference>
<sequence length="605" mass="70478">MLFYCRLLILVLLFYSNYSFGFLITADSQQVINCTEEVQIYADEAPLIINEIPYFPNLWINQSISGLSNGPFNKGKWCKLTIESSVAVDKILCFKYTLIPVFKLWIESNKKDLEIINAGTKSDFHQEENNYNFRGYSIPLSFEAGEKKEVYYFMNGEGWPTHTDIFLYESKTFNNNVHNEREVINTLRIIVLVFLTLGLIIGIFTKKKVFIYYAISFYGGLLFAESELGFFLKYIPIELEQLNYVIRHIANMVYVTFLMYFYYYISDKDQSFRKVLIWITPGIFTYTIITTLLLVYISNYIVVASIFTSIVLLSWISFGLCFYVLLKQWNKNNRLAKYTFIVFISRLFVIAIFVSLPHMGIIERSNFTDYLYYIFITYESLSYFALLINHLLKVYEEHNSLLISQKNYEKEYSQAILRGQEEERNRIGRELHDYVGGNLALVNKSDDLGDREIKEIISKTIKVVRDMSHGLISPTLNSINFKEAILDLGTRYNNGNMRVYLQFHSWPESDKSENLNHCYRITQELLTNAKKHSNATSIYLQFFGEKNSTIGRVIYEDNGIGFDMKKINEGIGLKNIKYRSNAIGGDITIESSVYGTFIRIEDINL</sequence>
<name>A0A3S9P4D0_9BACT</name>
<dbReference type="EMBL" id="CP034562">
    <property type="protein sequence ID" value="AZQ63065.1"/>
    <property type="molecule type" value="Genomic_DNA"/>
</dbReference>
<feature type="domain" description="7TM-DISM receptor extracellular" evidence="5">
    <location>
        <begin position="190"/>
        <end position="381"/>
    </location>
</feature>
<evidence type="ECO:0000256" key="4">
    <source>
        <dbReference type="SAM" id="Phobius"/>
    </source>
</evidence>
<dbReference type="Proteomes" id="UP000267268">
    <property type="component" value="Chromosome 1"/>
</dbReference>
<gene>
    <name evidence="6" type="ORF">EI427_12705</name>
</gene>
<dbReference type="InterPro" id="IPR050482">
    <property type="entry name" value="Sensor_HK_TwoCompSys"/>
</dbReference>
<evidence type="ECO:0000256" key="3">
    <source>
        <dbReference type="ARBA" id="ARBA00023012"/>
    </source>
</evidence>
<evidence type="ECO:0000313" key="7">
    <source>
        <dbReference type="Proteomes" id="UP000267268"/>
    </source>
</evidence>
<dbReference type="Gene3D" id="3.30.565.10">
    <property type="entry name" value="Histidine kinase-like ATPase, C-terminal domain"/>
    <property type="match status" value="1"/>
</dbReference>
<evidence type="ECO:0000256" key="2">
    <source>
        <dbReference type="ARBA" id="ARBA00022777"/>
    </source>
</evidence>
<dbReference type="AlphaFoldDB" id="A0A3S9P4D0"/>
<dbReference type="GO" id="GO:0016301">
    <property type="term" value="F:kinase activity"/>
    <property type="evidence" value="ECO:0007669"/>
    <property type="project" value="UniProtKB-KW"/>
</dbReference>
<feature type="transmembrane region" description="Helical" evidence="4">
    <location>
        <begin position="186"/>
        <end position="204"/>
    </location>
</feature>
<dbReference type="PANTHER" id="PTHR24421">
    <property type="entry name" value="NITRATE/NITRITE SENSOR PROTEIN NARX-RELATED"/>
    <property type="match status" value="1"/>
</dbReference>
<dbReference type="PANTHER" id="PTHR24421:SF60">
    <property type="entry name" value="SENSOR HISTIDINE KINASE COMP"/>
    <property type="match status" value="1"/>
</dbReference>
<keyword evidence="4" id="KW-0472">Membrane</keyword>
<reference evidence="6 7" key="1">
    <citation type="submission" date="2018-12" db="EMBL/GenBank/DDBJ databases">
        <title>Flammeovirga pectinis sp. nov., isolated from the gut of the Korean scallop, Patinopecten yessoensis.</title>
        <authorList>
            <person name="Bae J.-W."/>
            <person name="Jeong Y.-S."/>
            <person name="Kang W."/>
        </authorList>
    </citation>
    <scope>NUCLEOTIDE SEQUENCE [LARGE SCALE GENOMIC DNA]</scope>
    <source>
        <strain evidence="6 7">L12M1</strain>
    </source>
</reference>
<protein>
    <recommendedName>
        <fullName evidence="5">7TM-DISM receptor extracellular domain-containing protein</fullName>
    </recommendedName>
</protein>
<accession>A0A3S9P4D0</accession>
<feature type="transmembrane region" description="Helical" evidence="4">
    <location>
        <begin position="244"/>
        <end position="263"/>
    </location>
</feature>
<keyword evidence="4" id="KW-0812">Transmembrane</keyword>
<dbReference type="OrthoDB" id="9760839at2"/>
<organism evidence="6 7">
    <name type="scientific">Flammeovirga pectinis</name>
    <dbReference type="NCBI Taxonomy" id="2494373"/>
    <lineage>
        <taxon>Bacteria</taxon>
        <taxon>Pseudomonadati</taxon>
        <taxon>Bacteroidota</taxon>
        <taxon>Cytophagia</taxon>
        <taxon>Cytophagales</taxon>
        <taxon>Flammeovirgaceae</taxon>
        <taxon>Flammeovirga</taxon>
    </lineage>
</organism>
<evidence type="ECO:0000259" key="5">
    <source>
        <dbReference type="Pfam" id="PF07695"/>
    </source>
</evidence>
<dbReference type="SUPFAM" id="SSF55874">
    <property type="entry name" value="ATPase domain of HSP90 chaperone/DNA topoisomerase II/histidine kinase"/>
    <property type="match status" value="1"/>
</dbReference>
<keyword evidence="3" id="KW-0902">Two-component regulatory system</keyword>
<feature type="transmembrane region" description="Helical" evidence="4">
    <location>
        <begin position="211"/>
        <end position="232"/>
    </location>
</feature>
<feature type="transmembrane region" description="Helical" evidence="4">
    <location>
        <begin position="370"/>
        <end position="392"/>
    </location>
</feature>
<evidence type="ECO:0000256" key="1">
    <source>
        <dbReference type="ARBA" id="ARBA00022679"/>
    </source>
</evidence>
<dbReference type="InterPro" id="IPR011623">
    <property type="entry name" value="7TMR_DISM_rcpt_extracell_dom1"/>
</dbReference>
<keyword evidence="2" id="KW-0418">Kinase</keyword>
<dbReference type="CDD" id="cd16917">
    <property type="entry name" value="HATPase_UhpB-NarQ-NarX-like"/>
    <property type="match status" value="1"/>
</dbReference>
<feature type="transmembrane region" description="Helical" evidence="4">
    <location>
        <begin position="275"/>
        <end position="297"/>
    </location>
</feature>
<feature type="transmembrane region" description="Helical" evidence="4">
    <location>
        <begin position="338"/>
        <end position="358"/>
    </location>
</feature>
<dbReference type="InterPro" id="IPR036890">
    <property type="entry name" value="HATPase_C_sf"/>
</dbReference>
<dbReference type="Gene3D" id="1.20.5.1930">
    <property type="match status" value="1"/>
</dbReference>